<name>A0A0C2ZC98_9AGAM</name>
<accession>A0A0C2ZC98</accession>
<dbReference type="InParanoid" id="A0A0C2ZC98"/>
<sequence length="160" mass="17206">MPFSSTCYLATPACSPPLCLCANFHANSRLCAVSVAACMRARVCRVCDISECVHNLVLLPGKSGVFKPCSGFLTVSDVFASVLELIALPCVCPMHPNGSWAFLARPCAILHLQLVSQALLTHLQVCPSPLHCYASVPGPRSSPSGSSRCELVLLWRFQIF</sequence>
<keyword evidence="2" id="KW-1185">Reference proteome</keyword>
<gene>
    <name evidence="1" type="ORF">SCLCIDRAFT_1225224</name>
</gene>
<reference evidence="2" key="2">
    <citation type="submission" date="2015-01" db="EMBL/GenBank/DDBJ databases">
        <title>Evolutionary Origins and Diversification of the Mycorrhizal Mutualists.</title>
        <authorList>
            <consortium name="DOE Joint Genome Institute"/>
            <consortium name="Mycorrhizal Genomics Consortium"/>
            <person name="Kohler A."/>
            <person name="Kuo A."/>
            <person name="Nagy L.G."/>
            <person name="Floudas D."/>
            <person name="Copeland A."/>
            <person name="Barry K.W."/>
            <person name="Cichocki N."/>
            <person name="Veneault-Fourrey C."/>
            <person name="LaButti K."/>
            <person name="Lindquist E.A."/>
            <person name="Lipzen A."/>
            <person name="Lundell T."/>
            <person name="Morin E."/>
            <person name="Murat C."/>
            <person name="Riley R."/>
            <person name="Ohm R."/>
            <person name="Sun H."/>
            <person name="Tunlid A."/>
            <person name="Henrissat B."/>
            <person name="Grigoriev I.V."/>
            <person name="Hibbett D.S."/>
            <person name="Martin F."/>
        </authorList>
    </citation>
    <scope>NUCLEOTIDE SEQUENCE [LARGE SCALE GENOMIC DNA]</scope>
    <source>
        <strain evidence="2">Foug A</strain>
    </source>
</reference>
<dbReference type="HOGENOM" id="CLU_1653161_0_0_1"/>
<dbReference type="Proteomes" id="UP000053989">
    <property type="component" value="Unassembled WGS sequence"/>
</dbReference>
<dbReference type="EMBL" id="KN822366">
    <property type="protein sequence ID" value="KIM50617.1"/>
    <property type="molecule type" value="Genomic_DNA"/>
</dbReference>
<protein>
    <submittedName>
        <fullName evidence="1">Uncharacterized protein</fullName>
    </submittedName>
</protein>
<dbReference type="AlphaFoldDB" id="A0A0C2ZC98"/>
<evidence type="ECO:0000313" key="2">
    <source>
        <dbReference type="Proteomes" id="UP000053989"/>
    </source>
</evidence>
<reference evidence="1 2" key="1">
    <citation type="submission" date="2014-04" db="EMBL/GenBank/DDBJ databases">
        <authorList>
            <consortium name="DOE Joint Genome Institute"/>
            <person name="Kuo A."/>
            <person name="Kohler A."/>
            <person name="Nagy L.G."/>
            <person name="Floudas D."/>
            <person name="Copeland A."/>
            <person name="Barry K.W."/>
            <person name="Cichocki N."/>
            <person name="Veneault-Fourrey C."/>
            <person name="LaButti K."/>
            <person name="Lindquist E.A."/>
            <person name="Lipzen A."/>
            <person name="Lundell T."/>
            <person name="Morin E."/>
            <person name="Murat C."/>
            <person name="Sun H."/>
            <person name="Tunlid A."/>
            <person name="Henrissat B."/>
            <person name="Grigoriev I.V."/>
            <person name="Hibbett D.S."/>
            <person name="Martin F."/>
            <person name="Nordberg H.P."/>
            <person name="Cantor M.N."/>
            <person name="Hua S.X."/>
        </authorList>
    </citation>
    <scope>NUCLEOTIDE SEQUENCE [LARGE SCALE GENOMIC DNA]</scope>
    <source>
        <strain evidence="1 2">Foug A</strain>
    </source>
</reference>
<evidence type="ECO:0000313" key="1">
    <source>
        <dbReference type="EMBL" id="KIM50617.1"/>
    </source>
</evidence>
<proteinExistence type="predicted"/>
<organism evidence="1 2">
    <name type="scientific">Scleroderma citrinum Foug A</name>
    <dbReference type="NCBI Taxonomy" id="1036808"/>
    <lineage>
        <taxon>Eukaryota</taxon>
        <taxon>Fungi</taxon>
        <taxon>Dikarya</taxon>
        <taxon>Basidiomycota</taxon>
        <taxon>Agaricomycotina</taxon>
        <taxon>Agaricomycetes</taxon>
        <taxon>Agaricomycetidae</taxon>
        <taxon>Boletales</taxon>
        <taxon>Sclerodermatineae</taxon>
        <taxon>Sclerodermataceae</taxon>
        <taxon>Scleroderma</taxon>
    </lineage>
</organism>